<comment type="function">
    <text evidence="1">Flagellum-specific muramidase which hydrolyzes the peptidoglycan layer to assemble the rod structure in the periplasmic space.</text>
</comment>
<dbReference type="EMBL" id="JACHXM010000004">
    <property type="protein sequence ID" value="MBB3140358.1"/>
    <property type="molecule type" value="Genomic_DNA"/>
</dbReference>
<dbReference type="GO" id="GO:0042597">
    <property type="term" value="C:periplasmic space"/>
    <property type="evidence" value="ECO:0007669"/>
    <property type="project" value="UniProtKB-SubCell"/>
</dbReference>
<dbReference type="GO" id="GO:0071973">
    <property type="term" value="P:bacterial-type flagellum-dependent cell motility"/>
    <property type="evidence" value="ECO:0007669"/>
    <property type="project" value="TreeGrafter"/>
</dbReference>
<evidence type="ECO:0000256" key="2">
    <source>
        <dbReference type="ARBA" id="ARBA00004418"/>
    </source>
</evidence>
<evidence type="ECO:0000256" key="4">
    <source>
        <dbReference type="ARBA" id="ARBA00007974"/>
    </source>
</evidence>
<dbReference type="Proteomes" id="UP000525987">
    <property type="component" value="Unassembled WGS sequence"/>
</dbReference>
<evidence type="ECO:0000313" key="14">
    <source>
        <dbReference type="Proteomes" id="UP000525987"/>
    </source>
</evidence>
<evidence type="ECO:0000256" key="8">
    <source>
        <dbReference type="ARBA" id="ARBA00022801"/>
    </source>
</evidence>
<dbReference type="SMART" id="SM00047">
    <property type="entry name" value="LYZ2"/>
    <property type="match status" value="1"/>
</dbReference>
<comment type="caution">
    <text evidence="13">The sequence shown here is derived from an EMBL/GenBank/DDBJ whole genome shotgun (WGS) entry which is preliminary data.</text>
</comment>
<proteinExistence type="inferred from homology"/>
<dbReference type="InterPro" id="IPR013377">
    <property type="entry name" value="FlgJ"/>
</dbReference>
<dbReference type="AlphaFoldDB" id="A0A7W5G4G0"/>
<evidence type="ECO:0000256" key="7">
    <source>
        <dbReference type="ARBA" id="ARBA00022795"/>
    </source>
</evidence>
<evidence type="ECO:0000259" key="12">
    <source>
        <dbReference type="SMART" id="SM00047"/>
    </source>
</evidence>
<dbReference type="PRINTS" id="PR01002">
    <property type="entry name" value="FLGFLGJ"/>
</dbReference>
<comment type="subcellular location">
    <subcellularLocation>
        <location evidence="2">Periplasm</location>
    </subcellularLocation>
</comment>
<evidence type="ECO:0000256" key="1">
    <source>
        <dbReference type="ARBA" id="ARBA00002954"/>
    </source>
</evidence>
<keyword evidence="9" id="KW-0326">Glycosidase</keyword>
<keyword evidence="6" id="KW-0574">Periplasm</keyword>
<evidence type="ECO:0000256" key="9">
    <source>
        <dbReference type="ARBA" id="ARBA00023295"/>
    </source>
</evidence>
<dbReference type="Pfam" id="PF01832">
    <property type="entry name" value="Glucosaminidase"/>
    <property type="match status" value="1"/>
</dbReference>
<keyword evidence="14" id="KW-1185">Reference proteome</keyword>
<keyword evidence="13" id="KW-0966">Cell projection</keyword>
<dbReference type="Gene3D" id="2.10.70.40">
    <property type="entry name" value="peptidoglycan hydrolase"/>
    <property type="match status" value="1"/>
</dbReference>
<dbReference type="GO" id="GO:0071555">
    <property type="term" value="P:cell wall organization"/>
    <property type="evidence" value="ECO:0007669"/>
    <property type="project" value="UniProtKB-KW"/>
</dbReference>
<dbReference type="NCBIfam" id="TIGR02541">
    <property type="entry name" value="flagell_FlgJ"/>
    <property type="match status" value="1"/>
</dbReference>
<evidence type="ECO:0000313" key="13">
    <source>
        <dbReference type="EMBL" id="MBB3140358.1"/>
    </source>
</evidence>
<evidence type="ECO:0000256" key="3">
    <source>
        <dbReference type="ARBA" id="ARBA00006880"/>
    </source>
</evidence>
<dbReference type="InterPro" id="IPR019301">
    <property type="entry name" value="Flagellar_prot_FlgJ_N"/>
</dbReference>
<dbReference type="InterPro" id="IPR051056">
    <property type="entry name" value="Glycosyl_Hydrolase_73"/>
</dbReference>
<keyword evidence="8" id="KW-0378">Hydrolase</keyword>
<dbReference type="PANTHER" id="PTHR33308:SF9">
    <property type="entry name" value="PEPTIDOGLYCAN HYDROLASE FLGJ"/>
    <property type="match status" value="1"/>
</dbReference>
<dbReference type="GO" id="GO:0044780">
    <property type="term" value="P:bacterial-type flagellum assembly"/>
    <property type="evidence" value="ECO:0007669"/>
    <property type="project" value="InterPro"/>
</dbReference>
<evidence type="ECO:0000256" key="11">
    <source>
        <dbReference type="ARBA" id="ARBA00030835"/>
    </source>
</evidence>
<feature type="domain" description="Mannosyl-glycoprotein endo-beta-N-acetylglucosamidase-like" evidence="12">
    <location>
        <begin position="172"/>
        <end position="331"/>
    </location>
</feature>
<dbReference type="SUPFAM" id="SSF53955">
    <property type="entry name" value="Lysozyme-like"/>
    <property type="match status" value="1"/>
</dbReference>
<dbReference type="Gene3D" id="1.10.530.10">
    <property type="match status" value="1"/>
</dbReference>
<sequence>MSLDTPGGMSGQFALDIQSLERLKHTASRAPGQGLEGAAKQFEALFVQMMMKSMRDAVPSSGLLDSRQGDFYQELLDKQWSQTVAERGVGLADQLVSQLQGSLGERQPSGGGQDIEALIAGIPRGTPRPLTDALRPDAGAEAPDEAAAEAGFLDALQTVAADAASETVAPVDVSRPDHVQAFVSRLSAPAHEASRASGVPAELILAQAALETGWGRREIATADGGNSHNLFGIKAGSRWQGETTEILTHEVIDGRRQAVRDRFRVYGSFEEAFTDYARLIGDNPRYAGVTAAATPDQAARALQRGGYATDPAYADKLIAVMDTLGPLAGGDMLARATTP</sequence>
<evidence type="ECO:0000256" key="6">
    <source>
        <dbReference type="ARBA" id="ARBA00022764"/>
    </source>
</evidence>
<keyword evidence="13" id="KW-0282">Flagellum</keyword>
<keyword evidence="10" id="KW-0961">Cell wall biogenesis/degradation</keyword>
<dbReference type="InterPro" id="IPR023346">
    <property type="entry name" value="Lysozyme-like_dom_sf"/>
</dbReference>
<dbReference type="Pfam" id="PF10135">
    <property type="entry name" value="Rod-binding"/>
    <property type="match status" value="1"/>
</dbReference>
<comment type="similarity">
    <text evidence="3">In the N-terminal section; belongs to the FlgJ family.</text>
</comment>
<dbReference type="GO" id="GO:0016798">
    <property type="term" value="F:hydrolase activity, acting on glycosyl bonds"/>
    <property type="evidence" value="ECO:0007669"/>
    <property type="project" value="UniProtKB-KW"/>
</dbReference>
<accession>A0A7W5G4G0</accession>
<name>A0A7W5G4G0_9GAMM</name>
<reference evidence="13 14" key="1">
    <citation type="submission" date="2020-08" db="EMBL/GenBank/DDBJ databases">
        <title>Genomic Encyclopedia of Type Strains, Phase III (KMG-III): the genomes of soil and plant-associated and newly described type strains.</title>
        <authorList>
            <person name="Whitman W."/>
        </authorList>
    </citation>
    <scope>NUCLEOTIDE SEQUENCE [LARGE SCALE GENOMIC DNA]</scope>
    <source>
        <strain evidence="13 14">CECT 5995</strain>
    </source>
</reference>
<evidence type="ECO:0000256" key="10">
    <source>
        <dbReference type="ARBA" id="ARBA00023316"/>
    </source>
</evidence>
<dbReference type="GO" id="GO:0004040">
    <property type="term" value="F:amidase activity"/>
    <property type="evidence" value="ECO:0007669"/>
    <property type="project" value="InterPro"/>
</dbReference>
<comment type="similarity">
    <text evidence="4">In the C-terminal section; belongs to the glycosyl hydrolase 73 family.</text>
</comment>
<dbReference type="InterPro" id="IPR002901">
    <property type="entry name" value="MGlyc_endo_b_GlcNAc-like_dom"/>
</dbReference>
<evidence type="ECO:0000256" key="5">
    <source>
        <dbReference type="ARBA" id="ARBA00013433"/>
    </source>
</evidence>
<gene>
    <name evidence="13" type="ORF">FHR96_001220</name>
</gene>
<keyword evidence="7" id="KW-1005">Bacterial flagellum biogenesis</keyword>
<dbReference type="PANTHER" id="PTHR33308">
    <property type="entry name" value="PEPTIDOGLYCAN HYDROLASE FLGJ"/>
    <property type="match status" value="1"/>
</dbReference>
<dbReference type="RefSeq" id="WP_183386757.1">
    <property type="nucleotide sequence ID" value="NZ_JACHXM010000004.1"/>
</dbReference>
<organism evidence="13 14">
    <name type="scientific">Halomonas organivorans</name>
    <dbReference type="NCBI Taxonomy" id="257772"/>
    <lineage>
        <taxon>Bacteria</taxon>
        <taxon>Pseudomonadati</taxon>
        <taxon>Pseudomonadota</taxon>
        <taxon>Gammaproteobacteria</taxon>
        <taxon>Oceanospirillales</taxon>
        <taxon>Halomonadaceae</taxon>
        <taxon>Halomonas</taxon>
    </lineage>
</organism>
<keyword evidence="13" id="KW-0969">Cilium</keyword>
<protein>
    <recommendedName>
        <fullName evidence="5">Peptidoglycan hydrolase FlgJ</fullName>
    </recommendedName>
    <alternativeName>
        <fullName evidence="11">Muramidase FlgJ</fullName>
    </alternativeName>
</protein>